<dbReference type="Pfam" id="PF13739">
    <property type="entry name" value="PdaC"/>
    <property type="match status" value="1"/>
</dbReference>
<dbReference type="EMBL" id="CP080429">
    <property type="protein sequence ID" value="QYJ68948.1"/>
    <property type="molecule type" value="Genomic_DNA"/>
</dbReference>
<dbReference type="Gene3D" id="3.90.640.20">
    <property type="entry name" value="Heat-shock cognate protein, ATPase"/>
    <property type="match status" value="1"/>
</dbReference>
<dbReference type="Proteomes" id="UP000825381">
    <property type="component" value="Chromosome"/>
</dbReference>
<dbReference type="Pfam" id="PF11738">
    <property type="entry name" value="DUF3298"/>
    <property type="match status" value="1"/>
</dbReference>
<gene>
    <name evidence="3" type="ORF">K1I41_03420</name>
</gene>
<keyword evidence="4" id="KW-1185">Reference proteome</keyword>
<protein>
    <submittedName>
        <fullName evidence="3">DUF3298 and DUF4163 domain-containing protein</fullName>
    </submittedName>
</protein>
<sequence>MKHYITIAFIALLITGCGKDKKGTNDIEDMDAEPPVALALETKQYKATTSLPCKDKCPKVEIAVPVATGPQPTADSINKKVFNTVREIMYYGERPYEATNYDDLMASFIGSYEELKKEFPKEALEWEGKVTANVIRKTDSLINIELKHYTYTGGAHGYEGLRSLLFDPATGHAFAYRDIFNDLNGFTDYAEKRFRGKHNIPDGQPINSTGFMFEDDTFKLPNTIFFMEDGLLLYYNTYEISSYAEGPKELLLPYSELTEYLKFK</sequence>
<feature type="domain" description="DUF3298" evidence="1">
    <location>
        <begin position="178"/>
        <end position="255"/>
    </location>
</feature>
<name>A0ABX8V9Y9_9FLAO</name>
<dbReference type="InterPro" id="IPR025303">
    <property type="entry name" value="PdaC"/>
</dbReference>
<dbReference type="RefSeq" id="WP_220641286.1">
    <property type="nucleotide sequence ID" value="NZ_CP080429.1"/>
</dbReference>
<evidence type="ECO:0000259" key="2">
    <source>
        <dbReference type="Pfam" id="PF13739"/>
    </source>
</evidence>
<proteinExistence type="predicted"/>
<dbReference type="Gene3D" id="3.30.565.40">
    <property type="entry name" value="Fervidobacterium nodosum Rt17-B1 like"/>
    <property type="match status" value="1"/>
</dbReference>
<feature type="domain" description="Deacetylase PdaC" evidence="2">
    <location>
        <begin position="54"/>
        <end position="158"/>
    </location>
</feature>
<evidence type="ECO:0000313" key="3">
    <source>
        <dbReference type="EMBL" id="QYJ68948.1"/>
    </source>
</evidence>
<dbReference type="InterPro" id="IPR037126">
    <property type="entry name" value="PdaC/RsiV-like_sf"/>
</dbReference>
<evidence type="ECO:0000259" key="1">
    <source>
        <dbReference type="Pfam" id="PF11738"/>
    </source>
</evidence>
<evidence type="ECO:0000313" key="4">
    <source>
        <dbReference type="Proteomes" id="UP000825381"/>
    </source>
</evidence>
<dbReference type="PROSITE" id="PS51257">
    <property type="entry name" value="PROKAR_LIPOPROTEIN"/>
    <property type="match status" value="1"/>
</dbReference>
<accession>A0ABX8V9Y9</accession>
<organism evidence="3 4">
    <name type="scientific">Flavobacterium litorale</name>
    <dbReference type="NCBI Taxonomy" id="2856519"/>
    <lineage>
        <taxon>Bacteria</taxon>
        <taxon>Pseudomonadati</taxon>
        <taxon>Bacteroidota</taxon>
        <taxon>Flavobacteriia</taxon>
        <taxon>Flavobacteriales</taxon>
        <taxon>Flavobacteriaceae</taxon>
        <taxon>Flavobacterium</taxon>
    </lineage>
</organism>
<reference evidence="3 4" key="1">
    <citation type="submission" date="2021-07" db="EMBL/GenBank/DDBJ databases">
        <title>Flavobacterium WSW3-B6 sp.nov, isolated from seaweed.</title>
        <authorList>
            <person name="Muhammad N."/>
            <person name="Ho H."/>
            <person name="Lee Y.-J."/>
            <person name="Nguyen T."/>
            <person name="Ho J."/>
            <person name="Kim S.-G."/>
        </authorList>
    </citation>
    <scope>NUCLEOTIDE SEQUENCE [LARGE SCALE GENOMIC DNA]</scope>
    <source>
        <strain evidence="3 4">WSW3-B6</strain>
    </source>
</reference>
<dbReference type="InterPro" id="IPR021729">
    <property type="entry name" value="DUF3298"/>
</dbReference>